<name>A0A640VX70_9RHOB</name>
<organism evidence="1 2">
    <name type="scientific">Roseobacter cerasinus</name>
    <dbReference type="NCBI Taxonomy" id="2602289"/>
    <lineage>
        <taxon>Bacteria</taxon>
        <taxon>Pseudomonadati</taxon>
        <taxon>Pseudomonadota</taxon>
        <taxon>Alphaproteobacteria</taxon>
        <taxon>Rhodobacterales</taxon>
        <taxon>Roseobacteraceae</taxon>
        <taxon>Roseobacter</taxon>
    </lineage>
</organism>
<dbReference type="Proteomes" id="UP000436522">
    <property type="component" value="Unassembled WGS sequence"/>
</dbReference>
<reference evidence="1 2" key="1">
    <citation type="submission" date="2019-12" db="EMBL/GenBank/DDBJ databases">
        <title>Roseobacter cerasinus sp. nov., isolated from seawater around aquaculture.</title>
        <authorList>
            <person name="Muramatsu S."/>
            <person name="Takabe Y."/>
            <person name="Mori K."/>
            <person name="Takaichi S."/>
            <person name="Hanada S."/>
        </authorList>
    </citation>
    <scope>NUCLEOTIDE SEQUENCE [LARGE SCALE GENOMIC DNA]</scope>
    <source>
        <strain evidence="1 2">AI77</strain>
    </source>
</reference>
<dbReference type="RefSeq" id="WP_238841067.1">
    <property type="nucleotide sequence ID" value="NZ_BLIV01000008.1"/>
</dbReference>
<evidence type="ECO:0000313" key="1">
    <source>
        <dbReference type="EMBL" id="GFE51960.1"/>
    </source>
</evidence>
<evidence type="ECO:0000313" key="2">
    <source>
        <dbReference type="Proteomes" id="UP000436522"/>
    </source>
</evidence>
<sequence>MMSRVLPVCGSLSIWALAAALAWQVIEARQSAQPNPLRSVTALENLVKLAETQTAVLTDTPDLSEALARPLFAPDRRQSATENTVESPQEIQPIAENTPSDTLPAVIVYGVALTGQHAKALLSINESVPDWYREKDIIAGWTLTKIENNGVLLQSDTSELRIELY</sequence>
<evidence type="ECO:0008006" key="3">
    <source>
        <dbReference type="Google" id="ProtNLM"/>
    </source>
</evidence>
<dbReference type="AlphaFoldDB" id="A0A640VX70"/>
<comment type="caution">
    <text evidence="1">The sequence shown here is derived from an EMBL/GenBank/DDBJ whole genome shotgun (WGS) entry which is preliminary data.</text>
</comment>
<proteinExistence type="predicted"/>
<dbReference type="EMBL" id="BLIV01000008">
    <property type="protein sequence ID" value="GFE51960.1"/>
    <property type="molecule type" value="Genomic_DNA"/>
</dbReference>
<keyword evidence="2" id="KW-1185">Reference proteome</keyword>
<accession>A0A640VX70</accession>
<protein>
    <recommendedName>
        <fullName evidence="3">Type II secretion system protein GspC N-terminal domain-containing protein</fullName>
    </recommendedName>
</protein>
<gene>
    <name evidence="1" type="ORF">So717_37130</name>
</gene>